<dbReference type="GO" id="GO:0018104">
    <property type="term" value="P:peptidoglycan-protein cross-linking"/>
    <property type="evidence" value="ECO:0007669"/>
    <property type="project" value="TreeGrafter"/>
</dbReference>
<comment type="similarity">
    <text evidence="2">Belongs to the YkuD family.</text>
</comment>
<dbReference type="GO" id="GO:0071972">
    <property type="term" value="F:peptidoglycan L,D-transpeptidase activity"/>
    <property type="evidence" value="ECO:0007669"/>
    <property type="project" value="TreeGrafter"/>
</dbReference>
<proteinExistence type="inferred from homology"/>
<evidence type="ECO:0000313" key="12">
    <source>
        <dbReference type="Proteomes" id="UP000593892"/>
    </source>
</evidence>
<keyword evidence="7 9" id="KW-0573">Peptidoglycan synthesis</keyword>
<sequence>MEHKEYGHGQFSRLLAVVMLAAAQSRAAENAGTAQRIVVSIPDRKLALVEDGVVVKIYDVAVGKTTTPSPTGTFEIVNRIPNPTWYGPAKVVGPGKTNPVGTRWMGLSAKGYGIHGTNRPESIGKAASKGCIRMRNEDVEELFELVRVGATVELSVETSELFQPKGDHLNVVAEVPLDGDRSIVAAGGGDHPRP</sequence>
<dbReference type="InterPro" id="IPR005490">
    <property type="entry name" value="LD_TPept_cat_dom"/>
</dbReference>
<dbReference type="PANTHER" id="PTHR30582:SF24">
    <property type="entry name" value="L,D-TRANSPEPTIDASE ERFK_SRFK-RELATED"/>
    <property type="match status" value="1"/>
</dbReference>
<keyword evidence="5" id="KW-0378">Hydrolase</keyword>
<dbReference type="PROSITE" id="PS52029">
    <property type="entry name" value="LD_TPASE"/>
    <property type="match status" value="1"/>
</dbReference>
<gene>
    <name evidence="11" type="ORF">IRI77_31230</name>
</gene>
<dbReference type="Pfam" id="PF03734">
    <property type="entry name" value="YkuD"/>
    <property type="match status" value="1"/>
</dbReference>
<dbReference type="InterPro" id="IPR038063">
    <property type="entry name" value="Transpep_catalytic_dom"/>
</dbReference>
<accession>A0A7S7NP37</accession>
<dbReference type="Proteomes" id="UP000593892">
    <property type="component" value="Chromosome"/>
</dbReference>
<keyword evidence="3" id="KW-0328">Glycosyltransferase</keyword>
<dbReference type="GO" id="GO:0005576">
    <property type="term" value="C:extracellular region"/>
    <property type="evidence" value="ECO:0007669"/>
    <property type="project" value="TreeGrafter"/>
</dbReference>
<dbReference type="CDD" id="cd16913">
    <property type="entry name" value="YkuD_like"/>
    <property type="match status" value="1"/>
</dbReference>
<organism evidence="11 12">
    <name type="scientific">Paludibaculum fermentans</name>
    <dbReference type="NCBI Taxonomy" id="1473598"/>
    <lineage>
        <taxon>Bacteria</taxon>
        <taxon>Pseudomonadati</taxon>
        <taxon>Acidobacteriota</taxon>
        <taxon>Terriglobia</taxon>
        <taxon>Bryobacterales</taxon>
        <taxon>Bryobacteraceae</taxon>
        <taxon>Paludibaculum</taxon>
    </lineage>
</organism>
<comment type="pathway">
    <text evidence="1 9">Cell wall biogenesis; peptidoglycan biosynthesis.</text>
</comment>
<dbReference type="GO" id="GO:0071555">
    <property type="term" value="P:cell wall organization"/>
    <property type="evidence" value="ECO:0007669"/>
    <property type="project" value="UniProtKB-UniRule"/>
</dbReference>
<feature type="active site" description="Nucleophile" evidence="9">
    <location>
        <position position="131"/>
    </location>
</feature>
<dbReference type="FunFam" id="2.40.440.10:FF:000003">
    <property type="entry name" value="L,D-transpeptidase YciB"/>
    <property type="match status" value="1"/>
</dbReference>
<evidence type="ECO:0000256" key="2">
    <source>
        <dbReference type="ARBA" id="ARBA00005992"/>
    </source>
</evidence>
<dbReference type="RefSeq" id="WP_194448867.1">
    <property type="nucleotide sequence ID" value="NZ_CP063849.1"/>
</dbReference>
<dbReference type="GO" id="GO:0016757">
    <property type="term" value="F:glycosyltransferase activity"/>
    <property type="evidence" value="ECO:0007669"/>
    <property type="project" value="UniProtKB-KW"/>
</dbReference>
<dbReference type="Gene3D" id="2.40.440.10">
    <property type="entry name" value="L,D-transpeptidase catalytic domain-like"/>
    <property type="match status" value="1"/>
</dbReference>
<protein>
    <submittedName>
        <fullName evidence="11">L,D-transpeptidase</fullName>
    </submittedName>
</protein>
<feature type="active site" description="Proton donor/acceptor" evidence="9">
    <location>
        <position position="115"/>
    </location>
</feature>
<dbReference type="AlphaFoldDB" id="A0A7S7NP37"/>
<keyword evidence="8 9" id="KW-0961">Cell wall biogenesis/degradation</keyword>
<dbReference type="EMBL" id="CP063849">
    <property type="protein sequence ID" value="QOY87198.1"/>
    <property type="molecule type" value="Genomic_DNA"/>
</dbReference>
<evidence type="ECO:0000256" key="9">
    <source>
        <dbReference type="PROSITE-ProRule" id="PRU01373"/>
    </source>
</evidence>
<dbReference type="KEGG" id="pfer:IRI77_31230"/>
<evidence type="ECO:0000313" key="11">
    <source>
        <dbReference type="EMBL" id="QOY87198.1"/>
    </source>
</evidence>
<evidence type="ECO:0000256" key="6">
    <source>
        <dbReference type="ARBA" id="ARBA00022960"/>
    </source>
</evidence>
<dbReference type="GO" id="GO:0008360">
    <property type="term" value="P:regulation of cell shape"/>
    <property type="evidence" value="ECO:0007669"/>
    <property type="project" value="UniProtKB-UniRule"/>
</dbReference>
<dbReference type="PANTHER" id="PTHR30582">
    <property type="entry name" value="L,D-TRANSPEPTIDASE"/>
    <property type="match status" value="1"/>
</dbReference>
<dbReference type="InterPro" id="IPR050979">
    <property type="entry name" value="LD-transpeptidase"/>
</dbReference>
<dbReference type="SUPFAM" id="SSF141523">
    <property type="entry name" value="L,D-transpeptidase catalytic domain-like"/>
    <property type="match status" value="1"/>
</dbReference>
<evidence type="ECO:0000256" key="8">
    <source>
        <dbReference type="ARBA" id="ARBA00023316"/>
    </source>
</evidence>
<keyword evidence="6 9" id="KW-0133">Cell shape</keyword>
<evidence type="ECO:0000256" key="1">
    <source>
        <dbReference type="ARBA" id="ARBA00004752"/>
    </source>
</evidence>
<keyword evidence="4" id="KW-0808">Transferase</keyword>
<feature type="domain" description="L,D-TPase catalytic" evidence="10">
    <location>
        <begin position="35"/>
        <end position="155"/>
    </location>
</feature>
<name>A0A7S7NP37_PALFE</name>
<keyword evidence="12" id="KW-1185">Reference proteome</keyword>
<evidence type="ECO:0000259" key="10">
    <source>
        <dbReference type="PROSITE" id="PS52029"/>
    </source>
</evidence>
<evidence type="ECO:0000256" key="3">
    <source>
        <dbReference type="ARBA" id="ARBA00022676"/>
    </source>
</evidence>
<reference evidence="11 12" key="1">
    <citation type="submission" date="2020-10" db="EMBL/GenBank/DDBJ databases">
        <title>Complete genome sequence of Paludibaculum fermentans P105T, a facultatively anaerobic acidobacterium capable of dissimilatory Fe(III) reduction.</title>
        <authorList>
            <person name="Dedysh S.N."/>
            <person name="Beletsky A.V."/>
            <person name="Kulichevskaya I.S."/>
            <person name="Mardanov A.V."/>
            <person name="Ravin N.V."/>
        </authorList>
    </citation>
    <scope>NUCLEOTIDE SEQUENCE [LARGE SCALE GENOMIC DNA]</scope>
    <source>
        <strain evidence="11 12">P105</strain>
    </source>
</reference>
<evidence type="ECO:0000256" key="5">
    <source>
        <dbReference type="ARBA" id="ARBA00022801"/>
    </source>
</evidence>
<dbReference type="UniPathway" id="UPA00219"/>
<evidence type="ECO:0000256" key="4">
    <source>
        <dbReference type="ARBA" id="ARBA00022679"/>
    </source>
</evidence>
<evidence type="ECO:0000256" key="7">
    <source>
        <dbReference type="ARBA" id="ARBA00022984"/>
    </source>
</evidence>